<accession>A0A4R2KTC8</accession>
<feature type="transmembrane region" description="Helical" evidence="1">
    <location>
        <begin position="115"/>
        <end position="139"/>
    </location>
</feature>
<feature type="transmembrane region" description="Helical" evidence="1">
    <location>
        <begin position="45"/>
        <end position="69"/>
    </location>
</feature>
<dbReference type="Pfam" id="PF11026">
    <property type="entry name" value="DUF2721"/>
    <property type="match status" value="1"/>
</dbReference>
<keyword evidence="3" id="KW-1185">Reference proteome</keyword>
<sequence>MSLWNHIIMQPSPAAINVSLLHSSRGWPYYHAFHRKVVFSMNDSVAALGSVIQIAVTPVFLLAGIAGFLNVMSARLGRIVDRARIVERRVSRLQEPDQLATASRENKMLWRRIRLINRCIGLCASSALLVCCVVVGLFVGDFWQIDIGAAIVTVFVLALCLLIISLLLFVREVQLATRTLVMGMEVGD</sequence>
<dbReference type="InterPro" id="IPR021279">
    <property type="entry name" value="DUF2721"/>
</dbReference>
<feature type="transmembrane region" description="Helical" evidence="1">
    <location>
        <begin position="145"/>
        <end position="170"/>
    </location>
</feature>
<keyword evidence="1" id="KW-0812">Transmembrane</keyword>
<dbReference type="EMBL" id="SLWX01000002">
    <property type="protein sequence ID" value="TCO77641.1"/>
    <property type="molecule type" value="Genomic_DNA"/>
</dbReference>
<dbReference type="AlphaFoldDB" id="A0A4R2KTC8"/>
<gene>
    <name evidence="2" type="ORF">EV688_10298</name>
</gene>
<evidence type="ECO:0000256" key="1">
    <source>
        <dbReference type="SAM" id="Phobius"/>
    </source>
</evidence>
<organism evidence="2 3">
    <name type="scientific">Chromatocurvus halotolerans</name>
    <dbReference type="NCBI Taxonomy" id="1132028"/>
    <lineage>
        <taxon>Bacteria</taxon>
        <taxon>Pseudomonadati</taxon>
        <taxon>Pseudomonadota</taxon>
        <taxon>Gammaproteobacteria</taxon>
        <taxon>Cellvibrionales</taxon>
        <taxon>Halieaceae</taxon>
        <taxon>Chromatocurvus</taxon>
    </lineage>
</organism>
<comment type="caution">
    <text evidence="2">The sequence shown here is derived from an EMBL/GenBank/DDBJ whole genome shotgun (WGS) entry which is preliminary data.</text>
</comment>
<keyword evidence="1" id="KW-0472">Membrane</keyword>
<dbReference type="Proteomes" id="UP000294980">
    <property type="component" value="Unassembled WGS sequence"/>
</dbReference>
<evidence type="ECO:0000313" key="2">
    <source>
        <dbReference type="EMBL" id="TCO77641.1"/>
    </source>
</evidence>
<protein>
    <submittedName>
        <fullName evidence="2">Uncharacterized protein DUF2721</fullName>
    </submittedName>
</protein>
<reference evidence="2 3" key="1">
    <citation type="submission" date="2019-03" db="EMBL/GenBank/DDBJ databases">
        <title>Genomic Encyclopedia of Type Strains, Phase IV (KMG-IV): sequencing the most valuable type-strain genomes for metagenomic binning, comparative biology and taxonomic classification.</title>
        <authorList>
            <person name="Goeker M."/>
        </authorList>
    </citation>
    <scope>NUCLEOTIDE SEQUENCE [LARGE SCALE GENOMIC DNA]</scope>
    <source>
        <strain evidence="2 3">DSM 23344</strain>
    </source>
</reference>
<evidence type="ECO:0000313" key="3">
    <source>
        <dbReference type="Proteomes" id="UP000294980"/>
    </source>
</evidence>
<proteinExistence type="predicted"/>
<keyword evidence="1" id="KW-1133">Transmembrane helix</keyword>
<name>A0A4R2KTC8_9GAMM</name>